<gene>
    <name evidence="5" type="ORF">S03H2_37020</name>
</gene>
<dbReference type="Pfam" id="PF13419">
    <property type="entry name" value="HAD_2"/>
    <property type="match status" value="1"/>
</dbReference>
<dbReference type="SUPFAM" id="SSF56784">
    <property type="entry name" value="HAD-like"/>
    <property type="match status" value="1"/>
</dbReference>
<accession>X1GQQ7</accession>
<comment type="caution">
    <text evidence="5">The sequence shown here is derived from an EMBL/GenBank/DDBJ whole genome shotgun (WGS) entry which is preliminary data.</text>
</comment>
<dbReference type="GO" id="GO:0046872">
    <property type="term" value="F:metal ion binding"/>
    <property type="evidence" value="ECO:0007669"/>
    <property type="project" value="UniProtKB-KW"/>
</dbReference>
<dbReference type="NCBIfam" id="TIGR01549">
    <property type="entry name" value="HAD-SF-IA-v1"/>
    <property type="match status" value="1"/>
</dbReference>
<feature type="non-terminal residue" evidence="5">
    <location>
        <position position="1"/>
    </location>
</feature>
<dbReference type="GO" id="GO:0016791">
    <property type="term" value="F:phosphatase activity"/>
    <property type="evidence" value="ECO:0007669"/>
    <property type="project" value="TreeGrafter"/>
</dbReference>
<evidence type="ECO:0008006" key="6">
    <source>
        <dbReference type="Google" id="ProtNLM"/>
    </source>
</evidence>
<evidence type="ECO:0000256" key="1">
    <source>
        <dbReference type="ARBA" id="ARBA00001946"/>
    </source>
</evidence>
<dbReference type="AlphaFoldDB" id="X1GQQ7"/>
<protein>
    <recommendedName>
        <fullName evidence="6">HAD family hydrolase</fullName>
    </recommendedName>
</protein>
<sequence length="163" mass="18966">GILSEYNINPSIEDFRWFKETYFGNHKKYIKLFPETLEILQKIKNTSLHLGIISDIDDDYQDFQFKIFGITEKFDSITTSEEVQSYKPESKIFQIALKKANCRGEESIIIGDSYKKDIVGGKNIGMTTIWINKFQIEDIDTEKADFTVTHLKEISPILDRLIK</sequence>
<dbReference type="EMBL" id="BARU01022755">
    <property type="protein sequence ID" value="GAH60226.1"/>
    <property type="molecule type" value="Genomic_DNA"/>
</dbReference>
<dbReference type="InterPro" id="IPR051400">
    <property type="entry name" value="HAD-like_hydrolase"/>
</dbReference>
<dbReference type="InterPro" id="IPR006439">
    <property type="entry name" value="HAD-SF_hydro_IA"/>
</dbReference>
<dbReference type="NCBIfam" id="TIGR01509">
    <property type="entry name" value="HAD-SF-IA-v3"/>
    <property type="match status" value="1"/>
</dbReference>
<dbReference type="PANTHER" id="PTHR46470">
    <property type="entry name" value="N-ACYLNEURAMINATE-9-PHOSPHATASE"/>
    <property type="match status" value="1"/>
</dbReference>
<keyword evidence="4" id="KW-0460">Magnesium</keyword>
<dbReference type="Gene3D" id="3.40.50.1000">
    <property type="entry name" value="HAD superfamily/HAD-like"/>
    <property type="match status" value="1"/>
</dbReference>
<dbReference type="InterPro" id="IPR036412">
    <property type="entry name" value="HAD-like_sf"/>
</dbReference>
<proteinExistence type="predicted"/>
<evidence type="ECO:0000313" key="5">
    <source>
        <dbReference type="EMBL" id="GAH60226.1"/>
    </source>
</evidence>
<dbReference type="InterPro" id="IPR023214">
    <property type="entry name" value="HAD_sf"/>
</dbReference>
<reference evidence="5" key="1">
    <citation type="journal article" date="2014" name="Front. Microbiol.">
        <title>High frequency of phylogenetically diverse reductive dehalogenase-homologous genes in deep subseafloor sedimentary metagenomes.</title>
        <authorList>
            <person name="Kawai M."/>
            <person name="Futagami T."/>
            <person name="Toyoda A."/>
            <person name="Takaki Y."/>
            <person name="Nishi S."/>
            <person name="Hori S."/>
            <person name="Arai W."/>
            <person name="Tsubouchi T."/>
            <person name="Morono Y."/>
            <person name="Uchiyama I."/>
            <person name="Ito T."/>
            <person name="Fujiyama A."/>
            <person name="Inagaki F."/>
            <person name="Takami H."/>
        </authorList>
    </citation>
    <scope>NUCLEOTIDE SEQUENCE</scope>
    <source>
        <strain evidence="5">Expedition CK06-06</strain>
    </source>
</reference>
<evidence type="ECO:0000256" key="3">
    <source>
        <dbReference type="ARBA" id="ARBA00022801"/>
    </source>
</evidence>
<dbReference type="InterPro" id="IPR041492">
    <property type="entry name" value="HAD_2"/>
</dbReference>
<comment type="cofactor">
    <cofactor evidence="1">
        <name>Mg(2+)</name>
        <dbReference type="ChEBI" id="CHEBI:18420"/>
    </cofactor>
</comment>
<evidence type="ECO:0000256" key="2">
    <source>
        <dbReference type="ARBA" id="ARBA00022723"/>
    </source>
</evidence>
<dbReference type="PANTHER" id="PTHR46470:SF2">
    <property type="entry name" value="GLYCERALDEHYDE 3-PHOSPHATE PHOSPHATASE"/>
    <property type="match status" value="1"/>
</dbReference>
<dbReference type="GO" id="GO:0044281">
    <property type="term" value="P:small molecule metabolic process"/>
    <property type="evidence" value="ECO:0007669"/>
    <property type="project" value="UniProtKB-ARBA"/>
</dbReference>
<keyword evidence="2" id="KW-0479">Metal-binding</keyword>
<dbReference type="PRINTS" id="PR00413">
    <property type="entry name" value="HADHALOGNASE"/>
</dbReference>
<name>X1GQQ7_9ZZZZ</name>
<evidence type="ECO:0000256" key="4">
    <source>
        <dbReference type="ARBA" id="ARBA00022842"/>
    </source>
</evidence>
<keyword evidence="3" id="KW-0378">Hydrolase</keyword>
<organism evidence="5">
    <name type="scientific">marine sediment metagenome</name>
    <dbReference type="NCBI Taxonomy" id="412755"/>
    <lineage>
        <taxon>unclassified sequences</taxon>
        <taxon>metagenomes</taxon>
        <taxon>ecological metagenomes</taxon>
    </lineage>
</organism>